<dbReference type="EMBL" id="DMAN01000092">
    <property type="protein sequence ID" value="HAE26360.1"/>
    <property type="molecule type" value="Genomic_DNA"/>
</dbReference>
<protein>
    <recommendedName>
        <fullName evidence="5">CENP-V/GFA domain-containing protein</fullName>
    </recommendedName>
</protein>
<evidence type="ECO:0000313" key="6">
    <source>
        <dbReference type="EMBL" id="HAE26360.1"/>
    </source>
</evidence>
<dbReference type="PROSITE" id="PS51891">
    <property type="entry name" value="CENP_V_GFA"/>
    <property type="match status" value="1"/>
</dbReference>
<reference evidence="6 7" key="1">
    <citation type="journal article" date="2018" name="Nat. Biotechnol.">
        <title>A standardized bacterial taxonomy based on genome phylogeny substantially revises the tree of life.</title>
        <authorList>
            <person name="Parks D.H."/>
            <person name="Chuvochina M."/>
            <person name="Waite D.W."/>
            <person name="Rinke C."/>
            <person name="Skarshewski A."/>
            <person name="Chaumeil P.A."/>
            <person name="Hugenholtz P."/>
        </authorList>
    </citation>
    <scope>NUCLEOTIDE SEQUENCE [LARGE SCALE GENOMIC DNA]</scope>
    <source>
        <strain evidence="6">UBA8733</strain>
    </source>
</reference>
<dbReference type="InterPro" id="IPR006913">
    <property type="entry name" value="CENP-V/GFA"/>
</dbReference>
<evidence type="ECO:0000259" key="5">
    <source>
        <dbReference type="PROSITE" id="PS51891"/>
    </source>
</evidence>
<keyword evidence="4" id="KW-0456">Lyase</keyword>
<sequence length="145" mass="15597">MNDNLSRAFTGQCACGAVAYNVQEPPVIVAQCHCEECRRISGTGHTIGAMFPADSLCLKGKVGEFKYKSSTGSEVTKGFCLGCGSPIFGKNTRSPNYVTLPLGTMDDAEGLTVQVVVFARDKQHWDQLADGVASFETLPDWQPES</sequence>
<keyword evidence="3" id="KW-0862">Zinc</keyword>
<evidence type="ECO:0000313" key="7">
    <source>
        <dbReference type="Proteomes" id="UP000259610"/>
    </source>
</evidence>
<dbReference type="PANTHER" id="PTHR33337">
    <property type="entry name" value="GFA DOMAIN-CONTAINING PROTEIN"/>
    <property type="match status" value="1"/>
</dbReference>
<comment type="similarity">
    <text evidence="1">Belongs to the Gfa family.</text>
</comment>
<accession>A0A3B9GV93</accession>
<dbReference type="GO" id="GO:0016846">
    <property type="term" value="F:carbon-sulfur lyase activity"/>
    <property type="evidence" value="ECO:0007669"/>
    <property type="project" value="InterPro"/>
</dbReference>
<dbReference type="Gene3D" id="3.90.1590.10">
    <property type="entry name" value="glutathione-dependent formaldehyde- activating enzyme (gfa)"/>
    <property type="match status" value="1"/>
</dbReference>
<dbReference type="Pfam" id="PF04828">
    <property type="entry name" value="GFA"/>
    <property type="match status" value="1"/>
</dbReference>
<name>A0A3B9GV93_9PROT</name>
<keyword evidence="2" id="KW-0479">Metal-binding</keyword>
<proteinExistence type="inferred from homology"/>
<dbReference type="SUPFAM" id="SSF51316">
    <property type="entry name" value="Mss4-like"/>
    <property type="match status" value="1"/>
</dbReference>
<dbReference type="AlphaFoldDB" id="A0A3B9GV93"/>
<evidence type="ECO:0000256" key="3">
    <source>
        <dbReference type="ARBA" id="ARBA00022833"/>
    </source>
</evidence>
<comment type="caution">
    <text evidence="6">The sequence shown here is derived from an EMBL/GenBank/DDBJ whole genome shotgun (WGS) entry which is preliminary data.</text>
</comment>
<feature type="domain" description="CENP-V/GFA" evidence="5">
    <location>
        <begin position="9"/>
        <end position="126"/>
    </location>
</feature>
<dbReference type="Proteomes" id="UP000259610">
    <property type="component" value="Unassembled WGS sequence"/>
</dbReference>
<dbReference type="RefSeq" id="WP_272987319.1">
    <property type="nucleotide sequence ID" value="NZ_CAJQMV010000092.1"/>
</dbReference>
<evidence type="ECO:0000256" key="1">
    <source>
        <dbReference type="ARBA" id="ARBA00005495"/>
    </source>
</evidence>
<dbReference type="GO" id="GO:0046872">
    <property type="term" value="F:metal ion binding"/>
    <property type="evidence" value="ECO:0007669"/>
    <property type="project" value="UniProtKB-KW"/>
</dbReference>
<organism evidence="6 7">
    <name type="scientific">Hyphomonas adhaerens</name>
    <dbReference type="NCBI Taxonomy" id="81029"/>
    <lineage>
        <taxon>Bacteria</taxon>
        <taxon>Pseudomonadati</taxon>
        <taxon>Pseudomonadota</taxon>
        <taxon>Alphaproteobacteria</taxon>
        <taxon>Hyphomonadales</taxon>
        <taxon>Hyphomonadaceae</taxon>
        <taxon>Hyphomonas</taxon>
    </lineage>
</organism>
<evidence type="ECO:0000256" key="4">
    <source>
        <dbReference type="ARBA" id="ARBA00023239"/>
    </source>
</evidence>
<dbReference type="InterPro" id="IPR011057">
    <property type="entry name" value="Mss4-like_sf"/>
</dbReference>
<dbReference type="PANTHER" id="PTHR33337:SF40">
    <property type="entry name" value="CENP-V_GFA DOMAIN-CONTAINING PROTEIN-RELATED"/>
    <property type="match status" value="1"/>
</dbReference>
<gene>
    <name evidence="6" type="ORF">DCG58_04310</name>
</gene>
<evidence type="ECO:0000256" key="2">
    <source>
        <dbReference type="ARBA" id="ARBA00022723"/>
    </source>
</evidence>